<comment type="subcellular location">
    <subcellularLocation>
        <location evidence="1">Cell membrane</location>
        <topology evidence="1">Multi-pass membrane protein</topology>
    </subcellularLocation>
</comment>
<keyword evidence="9" id="KW-1185">Reference proteome</keyword>
<feature type="transmembrane region" description="Helical" evidence="6">
    <location>
        <begin position="380"/>
        <end position="401"/>
    </location>
</feature>
<dbReference type="SUPFAM" id="SSF103473">
    <property type="entry name" value="MFS general substrate transporter"/>
    <property type="match status" value="1"/>
</dbReference>
<proteinExistence type="predicted"/>
<dbReference type="PROSITE" id="PS50850">
    <property type="entry name" value="MFS"/>
    <property type="match status" value="1"/>
</dbReference>
<dbReference type="InterPro" id="IPR036259">
    <property type="entry name" value="MFS_trans_sf"/>
</dbReference>
<dbReference type="InterPro" id="IPR050189">
    <property type="entry name" value="MFS_Efflux_Transporters"/>
</dbReference>
<feature type="transmembrane region" description="Helical" evidence="6">
    <location>
        <begin position="342"/>
        <end position="359"/>
    </location>
</feature>
<dbReference type="Gene3D" id="1.20.1250.20">
    <property type="entry name" value="MFS general substrate transporter like domains"/>
    <property type="match status" value="1"/>
</dbReference>
<keyword evidence="4 6" id="KW-1133">Transmembrane helix</keyword>
<feature type="transmembrane region" description="Helical" evidence="6">
    <location>
        <begin position="58"/>
        <end position="83"/>
    </location>
</feature>
<feature type="transmembrane region" description="Helical" evidence="6">
    <location>
        <begin position="318"/>
        <end position="336"/>
    </location>
</feature>
<evidence type="ECO:0000256" key="5">
    <source>
        <dbReference type="ARBA" id="ARBA00023136"/>
    </source>
</evidence>
<evidence type="ECO:0000256" key="4">
    <source>
        <dbReference type="ARBA" id="ARBA00022989"/>
    </source>
</evidence>
<feature type="domain" description="Major facilitator superfamily (MFS) profile" evidence="7">
    <location>
        <begin position="1"/>
        <end position="432"/>
    </location>
</feature>
<protein>
    <submittedName>
        <fullName evidence="8">MFS transporter</fullName>
    </submittedName>
</protein>
<dbReference type="AlphaFoldDB" id="A0A2R4XID0"/>
<name>A0A2R4XID0_9BURK</name>
<evidence type="ECO:0000259" key="7">
    <source>
        <dbReference type="PROSITE" id="PS50850"/>
    </source>
</evidence>
<reference evidence="8 9" key="1">
    <citation type="submission" date="2018-04" db="EMBL/GenBank/DDBJ databases">
        <title>Bordetella sp. HZ20 isolated from seawater.</title>
        <authorList>
            <person name="Sun C."/>
        </authorList>
    </citation>
    <scope>NUCLEOTIDE SEQUENCE [LARGE SCALE GENOMIC DNA]</scope>
    <source>
        <strain evidence="8 9">HZ20</strain>
    </source>
</reference>
<keyword evidence="5 6" id="KW-0472">Membrane</keyword>
<feature type="transmembrane region" description="Helical" evidence="6">
    <location>
        <begin position="407"/>
        <end position="427"/>
    </location>
</feature>
<dbReference type="PANTHER" id="PTHR43124">
    <property type="entry name" value="PURINE EFFLUX PUMP PBUE"/>
    <property type="match status" value="1"/>
</dbReference>
<feature type="transmembrane region" description="Helical" evidence="6">
    <location>
        <begin position="90"/>
        <end position="109"/>
    </location>
</feature>
<dbReference type="Proteomes" id="UP000244571">
    <property type="component" value="Chromosome"/>
</dbReference>
<evidence type="ECO:0000313" key="9">
    <source>
        <dbReference type="Proteomes" id="UP000244571"/>
    </source>
</evidence>
<dbReference type="InterPro" id="IPR011701">
    <property type="entry name" value="MFS"/>
</dbReference>
<dbReference type="OrthoDB" id="8520784at2"/>
<accession>A0A2R4XID0</accession>
<sequence length="440" mass="46192">MGMAQTAGLDSSMLPGRPEQGDWTTIGLVGAAHASSHFFQLVIPSLFVPLGQAFALDFVQLGFLMTLFFVVSGFGQAASGFVVDRIGARPVLWFGVACFLVAALVLYAATGYGTLMLAALIGGIGNAVFHPADFSILNHRVQPSRLGHAFSIHNVTGTLGWALSPVFVVGLTALFGWRSAALAVALLMALVLVLIVLGRESLEVPGTRELNRRASEGEKSSEVFGDVRDEEHRLKSPGVLATLRQLLASPALWGAFLFFCCATVALSAVQNYTIPLMGSLYGMAAVAAGSVITAYMVGQIVGMLAGGFLVNATPRTELVVLASLLLSATMFVLLASGVVPGYMAMFIMSMAGFFSGASAPSRDMMVRKVTPKRSVGSVYGLVYSGMDVGSALGPLMFGIVMDWGWERGPWMGAALAFVVGAMLAAHIGRYSRMSPSAATA</sequence>
<feature type="transmembrane region" description="Helical" evidence="6">
    <location>
        <begin position="251"/>
        <end position="269"/>
    </location>
</feature>
<keyword evidence="3 6" id="KW-0812">Transmembrane</keyword>
<feature type="transmembrane region" description="Helical" evidence="6">
    <location>
        <begin position="180"/>
        <end position="198"/>
    </location>
</feature>
<evidence type="ECO:0000313" key="8">
    <source>
        <dbReference type="EMBL" id="AWB33551.1"/>
    </source>
</evidence>
<gene>
    <name evidence="8" type="ORF">DBV39_07335</name>
</gene>
<evidence type="ECO:0000256" key="6">
    <source>
        <dbReference type="SAM" id="Phobius"/>
    </source>
</evidence>
<dbReference type="GO" id="GO:0005886">
    <property type="term" value="C:plasma membrane"/>
    <property type="evidence" value="ECO:0007669"/>
    <property type="project" value="UniProtKB-SubCell"/>
</dbReference>
<dbReference type="InterPro" id="IPR020846">
    <property type="entry name" value="MFS_dom"/>
</dbReference>
<dbReference type="KEGG" id="boz:DBV39_07335"/>
<feature type="transmembrane region" description="Helical" evidence="6">
    <location>
        <begin position="115"/>
        <end position="137"/>
    </location>
</feature>
<dbReference type="GO" id="GO:0022857">
    <property type="term" value="F:transmembrane transporter activity"/>
    <property type="evidence" value="ECO:0007669"/>
    <property type="project" value="InterPro"/>
</dbReference>
<organism evidence="8 9">
    <name type="scientific">Orrella marina</name>
    <dbReference type="NCBI Taxonomy" id="2163011"/>
    <lineage>
        <taxon>Bacteria</taxon>
        <taxon>Pseudomonadati</taxon>
        <taxon>Pseudomonadota</taxon>
        <taxon>Betaproteobacteria</taxon>
        <taxon>Burkholderiales</taxon>
        <taxon>Alcaligenaceae</taxon>
        <taxon>Orrella</taxon>
    </lineage>
</organism>
<dbReference type="EMBL" id="CP028901">
    <property type="protein sequence ID" value="AWB33551.1"/>
    <property type="molecule type" value="Genomic_DNA"/>
</dbReference>
<evidence type="ECO:0000256" key="2">
    <source>
        <dbReference type="ARBA" id="ARBA00022475"/>
    </source>
</evidence>
<feature type="transmembrane region" description="Helical" evidence="6">
    <location>
        <begin position="281"/>
        <end position="306"/>
    </location>
</feature>
<dbReference type="Pfam" id="PF07690">
    <property type="entry name" value="MFS_1"/>
    <property type="match status" value="1"/>
</dbReference>
<evidence type="ECO:0000256" key="1">
    <source>
        <dbReference type="ARBA" id="ARBA00004651"/>
    </source>
</evidence>
<evidence type="ECO:0000256" key="3">
    <source>
        <dbReference type="ARBA" id="ARBA00022692"/>
    </source>
</evidence>
<keyword evidence="2" id="KW-1003">Cell membrane</keyword>
<dbReference type="PANTHER" id="PTHR43124:SF3">
    <property type="entry name" value="CHLORAMPHENICOL EFFLUX PUMP RV0191"/>
    <property type="match status" value="1"/>
</dbReference>
<feature type="transmembrane region" description="Helical" evidence="6">
    <location>
        <begin position="149"/>
        <end position="174"/>
    </location>
</feature>